<reference evidence="3" key="1">
    <citation type="journal article" date="2011" name="Genome Biol.">
        <title>Comparative genomics of the social amoebae Dictyostelium discoideum and Dictyostelium purpureum.</title>
        <authorList>
            <consortium name="US DOE Joint Genome Institute (JGI-PGF)"/>
            <person name="Sucgang R."/>
            <person name="Kuo A."/>
            <person name="Tian X."/>
            <person name="Salerno W."/>
            <person name="Parikh A."/>
            <person name="Feasley C.L."/>
            <person name="Dalin E."/>
            <person name="Tu H."/>
            <person name="Huang E."/>
            <person name="Barry K."/>
            <person name="Lindquist E."/>
            <person name="Shapiro H."/>
            <person name="Bruce D."/>
            <person name="Schmutz J."/>
            <person name="Salamov A."/>
            <person name="Fey P."/>
            <person name="Gaudet P."/>
            <person name="Anjard C."/>
            <person name="Babu M.M."/>
            <person name="Basu S."/>
            <person name="Bushmanova Y."/>
            <person name="van der Wel H."/>
            <person name="Katoh-Kurasawa M."/>
            <person name="Dinh C."/>
            <person name="Coutinho P.M."/>
            <person name="Saito T."/>
            <person name="Elias M."/>
            <person name="Schaap P."/>
            <person name="Kay R.R."/>
            <person name="Henrissat B."/>
            <person name="Eichinger L."/>
            <person name="Rivero F."/>
            <person name="Putnam N.H."/>
            <person name="West C.M."/>
            <person name="Loomis W.F."/>
            <person name="Chisholm R.L."/>
            <person name="Shaulsky G."/>
            <person name="Strassmann J.E."/>
            <person name="Queller D.C."/>
            <person name="Kuspa A."/>
            <person name="Grigoriev I.V."/>
        </authorList>
    </citation>
    <scope>NUCLEOTIDE SEQUENCE [LARGE SCALE GENOMIC DNA]</scope>
    <source>
        <strain evidence="3">QSDP1</strain>
    </source>
</reference>
<accession>F1A5G7</accession>
<dbReference type="InterPro" id="IPR057153">
    <property type="entry name" value="DUF7831"/>
</dbReference>
<evidence type="ECO:0000313" key="2">
    <source>
        <dbReference type="EMBL" id="EGC28562.1"/>
    </source>
</evidence>
<dbReference type="Proteomes" id="UP000001064">
    <property type="component" value="Unassembled WGS sequence"/>
</dbReference>
<dbReference type="OrthoDB" id="18511at2759"/>
<dbReference type="EMBL" id="GL871597">
    <property type="protein sequence ID" value="EGC28562.1"/>
    <property type="molecule type" value="Genomic_DNA"/>
</dbReference>
<dbReference type="OMA" id="RDCPNSH"/>
<dbReference type="GeneID" id="10510716"/>
<feature type="non-terminal residue" evidence="2">
    <location>
        <position position="1"/>
    </location>
</feature>
<name>F1A5G7_DICPU</name>
<sequence length="123" mass="14098">KVKIFQGIWTKTNVKSQKDHLYVFGDNDLKMGCKGQAIIRYLPNTIGIPTKKKPSKHANSYYTDSEFELNKTKIDNAIKELFEKSKNYKYIVFPSNGFGSGLAELDKRAPNTFKYLTNLINNI</sequence>
<dbReference type="eggNOG" id="ENOG502RID2">
    <property type="taxonomic scope" value="Eukaryota"/>
</dbReference>
<proteinExistence type="predicted"/>
<keyword evidence="3" id="KW-1185">Reference proteome</keyword>
<dbReference type="InParanoid" id="F1A5G7"/>
<dbReference type="FunCoup" id="F1A5G7">
    <property type="interactions" value="937"/>
</dbReference>
<evidence type="ECO:0000313" key="3">
    <source>
        <dbReference type="Proteomes" id="UP000001064"/>
    </source>
</evidence>
<dbReference type="Pfam" id="PF25176">
    <property type="entry name" value="DUF7831"/>
    <property type="match status" value="1"/>
</dbReference>
<dbReference type="VEuPathDB" id="AmoebaDB:DICPUDRAFT_13427"/>
<protein>
    <recommendedName>
        <fullName evidence="1">DUF7831 domain-containing protein</fullName>
    </recommendedName>
</protein>
<dbReference type="KEGG" id="dpp:DICPUDRAFT_13427"/>
<organism evidence="2 3">
    <name type="scientific">Dictyostelium purpureum</name>
    <name type="common">Slime mold</name>
    <dbReference type="NCBI Taxonomy" id="5786"/>
    <lineage>
        <taxon>Eukaryota</taxon>
        <taxon>Amoebozoa</taxon>
        <taxon>Evosea</taxon>
        <taxon>Eumycetozoa</taxon>
        <taxon>Dictyostelia</taxon>
        <taxon>Dictyosteliales</taxon>
        <taxon>Dictyosteliaceae</taxon>
        <taxon>Dictyostelium</taxon>
    </lineage>
</organism>
<dbReference type="RefSeq" id="XP_003294912.1">
    <property type="nucleotide sequence ID" value="XM_003294864.1"/>
</dbReference>
<evidence type="ECO:0000259" key="1">
    <source>
        <dbReference type="Pfam" id="PF25176"/>
    </source>
</evidence>
<gene>
    <name evidence="2" type="ORF">DICPUDRAFT_13427</name>
</gene>
<dbReference type="AlphaFoldDB" id="F1A5G7"/>
<feature type="domain" description="DUF7831" evidence="1">
    <location>
        <begin position="4"/>
        <end position="118"/>
    </location>
</feature>
<feature type="non-terminal residue" evidence="2">
    <location>
        <position position="123"/>
    </location>
</feature>